<proteinExistence type="inferred from homology"/>
<organism evidence="12">
    <name type="scientific">Thermocrinis ruber</name>
    <dbReference type="NCBI Taxonomy" id="75906"/>
    <lineage>
        <taxon>Bacteria</taxon>
        <taxon>Pseudomonadati</taxon>
        <taxon>Aquificota</taxon>
        <taxon>Aquificia</taxon>
        <taxon>Aquificales</taxon>
        <taxon>Aquificaceae</taxon>
        <taxon>Thermocrinis</taxon>
    </lineage>
</organism>
<evidence type="ECO:0000256" key="9">
    <source>
        <dbReference type="PIRNR" id="PIRNR003128"/>
    </source>
</evidence>
<evidence type="ECO:0000256" key="10">
    <source>
        <dbReference type="SAM" id="Coils"/>
    </source>
</evidence>
<dbReference type="GO" id="GO:0005524">
    <property type="term" value="F:ATP binding"/>
    <property type="evidence" value="ECO:0007669"/>
    <property type="project" value="UniProtKB-KW"/>
</dbReference>
<evidence type="ECO:0000256" key="2">
    <source>
        <dbReference type="ARBA" id="ARBA00009441"/>
    </source>
</evidence>
<feature type="coiled-coil region" evidence="10">
    <location>
        <begin position="282"/>
        <end position="336"/>
    </location>
</feature>
<dbReference type="PIRSF" id="PIRSF003128">
    <property type="entry name" value="RecN"/>
    <property type="match status" value="1"/>
</dbReference>
<comment type="function">
    <text evidence="1 9">May be involved in recombinational repair of damaged DNA.</text>
</comment>
<feature type="domain" description="RecF/RecN/SMC N-terminal" evidence="11">
    <location>
        <begin position="63"/>
        <end position="469"/>
    </location>
</feature>
<evidence type="ECO:0000256" key="3">
    <source>
        <dbReference type="ARBA" id="ARBA00021315"/>
    </source>
</evidence>
<dbReference type="InterPro" id="IPR027417">
    <property type="entry name" value="P-loop_NTPase"/>
</dbReference>
<comment type="caution">
    <text evidence="12">The sequence shown here is derived from an EMBL/GenBank/DDBJ whole genome shotgun (WGS) entry which is preliminary data.</text>
</comment>
<protein>
    <recommendedName>
        <fullName evidence="3 9">DNA repair protein RecN</fullName>
    </recommendedName>
    <alternativeName>
        <fullName evidence="8 9">Recombination protein N</fullName>
    </alternativeName>
</protein>
<feature type="coiled-coil region" evidence="10">
    <location>
        <begin position="129"/>
        <end position="160"/>
    </location>
</feature>
<dbReference type="EMBL" id="DSAC01000089">
    <property type="protein sequence ID" value="HHO74391.1"/>
    <property type="molecule type" value="Genomic_DNA"/>
</dbReference>
<dbReference type="Gene3D" id="3.40.50.300">
    <property type="entry name" value="P-loop containing nucleotide triphosphate hydrolases"/>
    <property type="match status" value="2"/>
</dbReference>
<keyword evidence="4" id="KW-0547">Nucleotide-binding</keyword>
<dbReference type="AlphaFoldDB" id="A0A7C5X205"/>
<comment type="similarity">
    <text evidence="2 9">Belongs to the RecN family.</text>
</comment>
<evidence type="ECO:0000256" key="8">
    <source>
        <dbReference type="ARBA" id="ARBA00033408"/>
    </source>
</evidence>
<dbReference type="GO" id="GO:0009432">
    <property type="term" value="P:SOS response"/>
    <property type="evidence" value="ECO:0007669"/>
    <property type="project" value="TreeGrafter"/>
</dbReference>
<dbReference type="GO" id="GO:0006281">
    <property type="term" value="P:DNA repair"/>
    <property type="evidence" value="ECO:0007669"/>
    <property type="project" value="UniProtKB-KW"/>
</dbReference>
<evidence type="ECO:0000256" key="7">
    <source>
        <dbReference type="ARBA" id="ARBA00023204"/>
    </source>
</evidence>
<keyword evidence="10" id="KW-0175">Coiled coil</keyword>
<keyword evidence="6" id="KW-0067">ATP-binding</keyword>
<dbReference type="PANTHER" id="PTHR11059">
    <property type="entry name" value="DNA REPAIR PROTEIN RECN"/>
    <property type="match status" value="1"/>
</dbReference>
<sequence length="510" mass="58630">MLVRLSIDKFLLIEGQELFFERGLNVITGETGTGKSMTFSALSFLMGEQGDYEEGTAVEAEIVLENEEFILRREINRGRSRFYLNGLSSTQKVVKEILSRAILFQKQDDRLRILRRDFQRDVFDKSTGAIELRREFEKIYQQLKEVEKDLEQLAHLEREKDLRLRILKEELKDIEKVGWSEEEYERALEVLKKYAEGERINRLSLEGVALLDEVLIPGLKNLAKLLEGLGFSQEKESLTQIQEEFLELRKRLSNLYESWDLEEIDRLNQKVFAVQSLERRYKKSYKEVLEFAKELKEEIKRLEGIELNLEELQSRREELRAKLVEVGQRLSAKRREQKPAFVSMVMDSLKELGLEKGVFDVLFEEREGPFGFEDVRFLFSSSGGAPKDLAEVASGGEVSRLALSLFLLSPVAQTYLLDEIDVGISGETSLKMAKFLKRLSSKMQIIAITHSPALASAGDKHFKTYREGNQVLIKELGGEERLQEVARLMGIINNQTLKGAVELMKEVSSV</sequence>
<dbReference type="Pfam" id="PF02463">
    <property type="entry name" value="SMC_N"/>
    <property type="match status" value="1"/>
</dbReference>
<dbReference type="GO" id="GO:0006310">
    <property type="term" value="P:DNA recombination"/>
    <property type="evidence" value="ECO:0007669"/>
    <property type="project" value="InterPro"/>
</dbReference>
<dbReference type="SUPFAM" id="SSF52540">
    <property type="entry name" value="P-loop containing nucleoside triphosphate hydrolases"/>
    <property type="match status" value="1"/>
</dbReference>
<dbReference type="InterPro" id="IPR003395">
    <property type="entry name" value="RecF/RecN/SMC_N"/>
</dbReference>
<accession>A0A7C5X205</accession>
<evidence type="ECO:0000256" key="4">
    <source>
        <dbReference type="ARBA" id="ARBA00022741"/>
    </source>
</evidence>
<gene>
    <name evidence="12" type="ORF">ENN04_07165</name>
</gene>
<evidence type="ECO:0000259" key="11">
    <source>
        <dbReference type="Pfam" id="PF02463"/>
    </source>
</evidence>
<name>A0A7C5X205_9AQUI</name>
<evidence type="ECO:0000256" key="6">
    <source>
        <dbReference type="ARBA" id="ARBA00022840"/>
    </source>
</evidence>
<evidence type="ECO:0000313" key="12">
    <source>
        <dbReference type="EMBL" id="HHO74391.1"/>
    </source>
</evidence>
<evidence type="ECO:0000256" key="1">
    <source>
        <dbReference type="ARBA" id="ARBA00003618"/>
    </source>
</evidence>
<dbReference type="PANTHER" id="PTHR11059:SF0">
    <property type="entry name" value="DNA REPAIR PROTEIN RECN"/>
    <property type="match status" value="1"/>
</dbReference>
<reference evidence="12" key="1">
    <citation type="journal article" date="2020" name="mSystems">
        <title>Genome- and Community-Level Interaction Insights into Carbon Utilization and Element Cycling Functions of Hydrothermarchaeota in Hydrothermal Sediment.</title>
        <authorList>
            <person name="Zhou Z."/>
            <person name="Liu Y."/>
            <person name="Xu W."/>
            <person name="Pan J."/>
            <person name="Luo Z.H."/>
            <person name="Li M."/>
        </authorList>
    </citation>
    <scope>NUCLEOTIDE SEQUENCE [LARGE SCALE GENOMIC DNA]</scope>
    <source>
        <strain evidence="12">SpSt-114</strain>
    </source>
</reference>
<dbReference type="InterPro" id="IPR004604">
    <property type="entry name" value="DNA_recomb/repair_RecN"/>
</dbReference>
<keyword evidence="7 9" id="KW-0234">DNA repair</keyword>
<keyword evidence="5 9" id="KW-0227">DNA damage</keyword>
<evidence type="ECO:0000256" key="5">
    <source>
        <dbReference type="ARBA" id="ARBA00022763"/>
    </source>
</evidence>
<dbReference type="GO" id="GO:0043590">
    <property type="term" value="C:bacterial nucleoid"/>
    <property type="evidence" value="ECO:0007669"/>
    <property type="project" value="TreeGrafter"/>
</dbReference>